<dbReference type="Proteomes" id="UP000193218">
    <property type="component" value="Unassembled WGS sequence"/>
</dbReference>
<sequence length="658" mass="69367">MAGILDAILRGLGGEARSQVKSADGQQKITQPSTTTCSNTSKHVLNTSNETMQSNQGPASPVRASSTIPFEIETTDVPSIMTPVRVISSSSRITHSTPRDSSAEAANVSSLSAVELSFGPQPIPFVYNRDGHLKNIQSQPSVLVGSGPIRSAALTPRQPETEMQIPHQSLEEGEIGQHSDSEAEHPVSPKQELSSWRKAQLRYRKTPSLIPGTVLRPIATLHGPSNLPYARNPSGIDATIQDDSVLSHVWAQALQVQTRSRDFRSTPVELMPSRESAQVRQTARPVNVSANVGHAQQSVTPEIVADFVPQSSAKASRSVTHSPARSELTNSVKSTQSAPVPPASAILRAQLAPPAPPRLEPIPGSPSKETPGSASASTPVTKSGADANKENIPPPKTGSQSIQRTSPLGPVEGTNFGNTQRIPSNETTQSHQSGGSGGTHSTSRTSMSVPVTPGQIGKADRSDNWRDRVPELEPLGPSIVVTTPNKSQTPVHALESSSTQGVMTIDSLFERYSGKSSDSAPIVTFKPPTPSKASSRESTALPLPMTPLISTPPPRAPLGESSDNQANTETENISRSLSRKQTEPSNDRSPTLAKAEASSTRGTPNAGRLLKKGKDAGTNDKAQGSEMSRTSKDRVSARSKGKGRVKAAPATGAALNST</sequence>
<feature type="compositionally biased region" description="Polar residues" evidence="1">
    <location>
        <begin position="314"/>
        <end position="338"/>
    </location>
</feature>
<dbReference type="GeneID" id="33559484"/>
<feature type="region of interest" description="Disordered" evidence="1">
    <location>
        <begin position="16"/>
        <end position="63"/>
    </location>
</feature>
<feature type="compositionally biased region" description="Basic and acidic residues" evidence="1">
    <location>
        <begin position="458"/>
        <end position="471"/>
    </location>
</feature>
<dbReference type="InParanoid" id="A0A1Y1URA1"/>
<dbReference type="RefSeq" id="XP_021874282.1">
    <property type="nucleotide sequence ID" value="XM_022017675.1"/>
</dbReference>
<evidence type="ECO:0000256" key="1">
    <source>
        <dbReference type="SAM" id="MobiDB-lite"/>
    </source>
</evidence>
<feature type="compositionally biased region" description="Polar residues" evidence="1">
    <location>
        <begin position="480"/>
        <end position="499"/>
    </location>
</feature>
<feature type="compositionally biased region" description="Polar residues" evidence="1">
    <location>
        <begin position="397"/>
        <end position="406"/>
    </location>
</feature>
<feature type="region of interest" description="Disordered" evidence="1">
    <location>
        <begin position="314"/>
        <end position="339"/>
    </location>
</feature>
<gene>
    <name evidence="2" type="ORF">BD324DRAFT_647526</name>
</gene>
<evidence type="ECO:0000313" key="2">
    <source>
        <dbReference type="EMBL" id="ORX40603.1"/>
    </source>
</evidence>
<dbReference type="AlphaFoldDB" id="A0A1Y1URA1"/>
<dbReference type="EMBL" id="NBSH01000001">
    <property type="protein sequence ID" value="ORX40603.1"/>
    <property type="molecule type" value="Genomic_DNA"/>
</dbReference>
<keyword evidence="3" id="KW-1185">Reference proteome</keyword>
<proteinExistence type="predicted"/>
<feature type="region of interest" description="Disordered" evidence="1">
    <location>
        <begin position="513"/>
        <end position="658"/>
    </location>
</feature>
<comment type="caution">
    <text evidence="2">The sequence shown here is derived from an EMBL/GenBank/DDBJ whole genome shotgun (WGS) entry which is preliminary data.</text>
</comment>
<feature type="compositionally biased region" description="Polar residues" evidence="1">
    <location>
        <begin position="19"/>
        <end position="63"/>
    </location>
</feature>
<feature type="compositionally biased region" description="Polar residues" evidence="1">
    <location>
        <begin position="561"/>
        <end position="576"/>
    </location>
</feature>
<name>A0A1Y1URA1_9TREE</name>
<protein>
    <submittedName>
        <fullName evidence="2">Uncharacterized protein</fullName>
    </submittedName>
</protein>
<feature type="compositionally biased region" description="Polar residues" evidence="1">
    <location>
        <begin position="415"/>
        <end position="426"/>
    </location>
</feature>
<feature type="compositionally biased region" description="Polar residues" evidence="1">
    <location>
        <begin position="367"/>
        <end position="381"/>
    </location>
</feature>
<accession>A0A1Y1URA1</accession>
<feature type="compositionally biased region" description="Low complexity" evidence="1">
    <location>
        <begin position="427"/>
        <end position="446"/>
    </location>
</feature>
<feature type="compositionally biased region" description="Pro residues" evidence="1">
    <location>
        <begin position="353"/>
        <end position="364"/>
    </location>
</feature>
<dbReference type="OrthoDB" id="2573559at2759"/>
<organism evidence="2 3">
    <name type="scientific">Kockovaella imperatae</name>
    <dbReference type="NCBI Taxonomy" id="4999"/>
    <lineage>
        <taxon>Eukaryota</taxon>
        <taxon>Fungi</taxon>
        <taxon>Dikarya</taxon>
        <taxon>Basidiomycota</taxon>
        <taxon>Agaricomycotina</taxon>
        <taxon>Tremellomycetes</taxon>
        <taxon>Tremellales</taxon>
        <taxon>Cuniculitremaceae</taxon>
        <taxon>Kockovaella</taxon>
    </lineage>
</organism>
<feature type="compositionally biased region" description="Basic and acidic residues" evidence="1">
    <location>
        <begin position="175"/>
        <end position="187"/>
    </location>
</feature>
<feature type="region of interest" description="Disordered" evidence="1">
    <location>
        <begin position="353"/>
        <end position="499"/>
    </location>
</feature>
<feature type="region of interest" description="Disordered" evidence="1">
    <location>
        <begin position="171"/>
        <end position="196"/>
    </location>
</feature>
<evidence type="ECO:0000313" key="3">
    <source>
        <dbReference type="Proteomes" id="UP000193218"/>
    </source>
</evidence>
<reference evidence="2 3" key="1">
    <citation type="submission" date="2017-03" db="EMBL/GenBank/DDBJ databases">
        <title>Widespread Adenine N6-methylation of Active Genes in Fungi.</title>
        <authorList>
            <consortium name="DOE Joint Genome Institute"/>
            <person name="Mondo S.J."/>
            <person name="Dannebaum R.O."/>
            <person name="Kuo R.C."/>
            <person name="Louie K.B."/>
            <person name="Bewick A.J."/>
            <person name="Labutti K."/>
            <person name="Haridas S."/>
            <person name="Kuo A."/>
            <person name="Salamov A."/>
            <person name="Ahrendt S.R."/>
            <person name="Lau R."/>
            <person name="Bowen B.P."/>
            <person name="Lipzen A."/>
            <person name="Sullivan W."/>
            <person name="Andreopoulos W.B."/>
            <person name="Clum A."/>
            <person name="Lindquist E."/>
            <person name="Daum C."/>
            <person name="Northen T.R."/>
            <person name="Ramamoorthy G."/>
            <person name="Schmitz R.J."/>
            <person name="Gryganskyi A."/>
            <person name="Culley D."/>
            <person name="Magnuson J."/>
            <person name="James T.Y."/>
            <person name="O'Malley M.A."/>
            <person name="Stajich J.E."/>
            <person name="Spatafora J.W."/>
            <person name="Visel A."/>
            <person name="Grigoriev I.V."/>
        </authorList>
    </citation>
    <scope>NUCLEOTIDE SEQUENCE [LARGE SCALE GENOMIC DNA]</scope>
    <source>
        <strain evidence="2 3">NRRL Y-17943</strain>
    </source>
</reference>